<evidence type="ECO:0000313" key="5">
    <source>
        <dbReference type="EMBL" id="MFC3928926.1"/>
    </source>
</evidence>
<dbReference type="Pfam" id="PF12844">
    <property type="entry name" value="HTH_19"/>
    <property type="match status" value="1"/>
</dbReference>
<keyword evidence="1" id="KW-0805">Transcription regulation</keyword>
<dbReference type="CDD" id="cd06529">
    <property type="entry name" value="S24_LexA-like"/>
    <property type="match status" value="1"/>
</dbReference>
<evidence type="ECO:0000259" key="4">
    <source>
        <dbReference type="PROSITE" id="PS50943"/>
    </source>
</evidence>
<evidence type="ECO:0000313" key="6">
    <source>
        <dbReference type="Proteomes" id="UP001595807"/>
    </source>
</evidence>
<reference evidence="6" key="1">
    <citation type="journal article" date="2019" name="Int. J. Syst. Evol. Microbiol.">
        <title>The Global Catalogue of Microorganisms (GCM) 10K type strain sequencing project: providing services to taxonomists for standard genome sequencing and annotation.</title>
        <authorList>
            <consortium name="The Broad Institute Genomics Platform"/>
            <consortium name="The Broad Institute Genome Sequencing Center for Infectious Disease"/>
            <person name="Wu L."/>
            <person name="Ma J."/>
        </authorList>
    </citation>
    <scope>NUCLEOTIDE SEQUENCE [LARGE SCALE GENOMIC DNA]</scope>
    <source>
        <strain evidence="6">CCUG 67170</strain>
    </source>
</reference>
<dbReference type="InterPro" id="IPR010982">
    <property type="entry name" value="Lambda_DNA-bd_dom_sf"/>
</dbReference>
<dbReference type="PANTHER" id="PTHR40661:SF1">
    <property type="entry name" value="HTH CRO_C1-TYPE DOMAIN-CONTAINING PROTEIN"/>
    <property type="match status" value="1"/>
</dbReference>
<comment type="caution">
    <text evidence="5">The sequence shown here is derived from an EMBL/GenBank/DDBJ whole genome shotgun (WGS) entry which is preliminary data.</text>
</comment>
<dbReference type="EMBL" id="JBHRZV010000052">
    <property type="protein sequence ID" value="MFC3928926.1"/>
    <property type="molecule type" value="Genomic_DNA"/>
</dbReference>
<dbReference type="Pfam" id="PF00717">
    <property type="entry name" value="Peptidase_S24"/>
    <property type="match status" value="1"/>
</dbReference>
<dbReference type="SMART" id="SM00530">
    <property type="entry name" value="HTH_XRE"/>
    <property type="match status" value="1"/>
</dbReference>
<dbReference type="InterPro" id="IPR015927">
    <property type="entry name" value="Peptidase_S24_S26A/B/C"/>
</dbReference>
<keyword evidence="3" id="KW-0804">Transcription</keyword>
<dbReference type="PANTHER" id="PTHR40661">
    <property type="match status" value="1"/>
</dbReference>
<feature type="domain" description="HTH cro/C1-type" evidence="4">
    <location>
        <begin position="7"/>
        <end position="61"/>
    </location>
</feature>
<sequence>MFSPQRLKSRRQELGLSQSDIANQLKLNRSSYSSWESGRAKPNQKNLERLGEILKVDEDYFNQGYEMLSLYQQLTEDNKITAVNFTQELLTQQVAAPSNLISLESARSERFEYHVYERLSAGTGFSYFNDGNYDTIFYDEELDHDFASWVFGDSMEPTYLNGEVALIKNTGFDYDGAIYAVDWDDQTYIKKVYREADGLRLVSLNKKYADKFVPYDENPRIIGKIVGHFMPMSFE</sequence>
<dbReference type="RefSeq" id="WP_380427900.1">
    <property type="nucleotide sequence ID" value="NZ_JBHRZV010000052.1"/>
</dbReference>
<evidence type="ECO:0000256" key="2">
    <source>
        <dbReference type="ARBA" id="ARBA00023125"/>
    </source>
</evidence>
<proteinExistence type="predicted"/>
<accession>A0ABV8CYL5</accession>
<dbReference type="Gene3D" id="1.10.260.40">
    <property type="entry name" value="lambda repressor-like DNA-binding domains"/>
    <property type="match status" value="1"/>
</dbReference>
<evidence type="ECO:0000256" key="1">
    <source>
        <dbReference type="ARBA" id="ARBA00023015"/>
    </source>
</evidence>
<dbReference type="SUPFAM" id="SSF51306">
    <property type="entry name" value="LexA/Signal peptidase"/>
    <property type="match status" value="1"/>
</dbReference>
<name>A0ABV8CYL5_9STRE</name>
<dbReference type="InterPro" id="IPR036286">
    <property type="entry name" value="LexA/Signal_pep-like_sf"/>
</dbReference>
<dbReference type="Proteomes" id="UP001595807">
    <property type="component" value="Unassembled WGS sequence"/>
</dbReference>
<evidence type="ECO:0000256" key="3">
    <source>
        <dbReference type="ARBA" id="ARBA00023163"/>
    </source>
</evidence>
<dbReference type="SUPFAM" id="SSF47413">
    <property type="entry name" value="lambda repressor-like DNA-binding domains"/>
    <property type="match status" value="1"/>
</dbReference>
<keyword evidence="6" id="KW-1185">Reference proteome</keyword>
<dbReference type="InterPro" id="IPR001387">
    <property type="entry name" value="Cro/C1-type_HTH"/>
</dbReference>
<dbReference type="Gene3D" id="2.10.109.10">
    <property type="entry name" value="Umud Fragment, subunit A"/>
    <property type="match status" value="1"/>
</dbReference>
<keyword evidence="2" id="KW-0238">DNA-binding</keyword>
<protein>
    <submittedName>
        <fullName evidence="5">XRE family transcriptional regulator</fullName>
    </submittedName>
</protein>
<dbReference type="InterPro" id="IPR039418">
    <property type="entry name" value="LexA-like"/>
</dbReference>
<gene>
    <name evidence="5" type="ORF">ACFORF_10225</name>
</gene>
<dbReference type="PROSITE" id="PS50943">
    <property type="entry name" value="HTH_CROC1"/>
    <property type="match status" value="1"/>
</dbReference>
<dbReference type="CDD" id="cd00093">
    <property type="entry name" value="HTH_XRE"/>
    <property type="match status" value="1"/>
</dbReference>
<organism evidence="5 6">
    <name type="scientific">Streptococcus caprae</name>
    <dbReference type="NCBI Taxonomy" id="1640501"/>
    <lineage>
        <taxon>Bacteria</taxon>
        <taxon>Bacillati</taxon>
        <taxon>Bacillota</taxon>
        <taxon>Bacilli</taxon>
        <taxon>Lactobacillales</taxon>
        <taxon>Streptococcaceae</taxon>
        <taxon>Streptococcus</taxon>
    </lineage>
</organism>